<feature type="transmembrane region" description="Helical" evidence="7">
    <location>
        <begin position="36"/>
        <end position="57"/>
    </location>
</feature>
<proteinExistence type="inferred from homology"/>
<gene>
    <name evidence="8" type="ORF">QO002_005251</name>
</gene>
<accession>A0ABU0C036</accession>
<comment type="similarity">
    <text evidence="2">Belongs to the chromate ion transporter (CHR) (TC 2.A.51) family.</text>
</comment>
<comment type="subcellular location">
    <subcellularLocation>
        <location evidence="1">Cell membrane</location>
        <topology evidence="1">Multi-pass membrane protein</topology>
    </subcellularLocation>
</comment>
<feature type="transmembrane region" description="Helical" evidence="7">
    <location>
        <begin position="63"/>
        <end position="80"/>
    </location>
</feature>
<evidence type="ECO:0000313" key="8">
    <source>
        <dbReference type="EMBL" id="MDQ0323045.1"/>
    </source>
</evidence>
<evidence type="ECO:0000256" key="6">
    <source>
        <dbReference type="ARBA" id="ARBA00023136"/>
    </source>
</evidence>
<keyword evidence="4 7" id="KW-0812">Transmembrane</keyword>
<evidence type="ECO:0000256" key="1">
    <source>
        <dbReference type="ARBA" id="ARBA00004651"/>
    </source>
</evidence>
<reference evidence="8 9" key="1">
    <citation type="submission" date="2023-07" db="EMBL/GenBank/DDBJ databases">
        <title>Genomic Encyclopedia of Type Strains, Phase IV (KMG-IV): sequencing the most valuable type-strain genomes for metagenomic binning, comparative biology and taxonomic classification.</title>
        <authorList>
            <person name="Goeker M."/>
        </authorList>
    </citation>
    <scope>NUCLEOTIDE SEQUENCE [LARGE SCALE GENOMIC DNA]</scope>
    <source>
        <strain evidence="8 9">DSM 1112</strain>
    </source>
</reference>
<dbReference type="Pfam" id="PF02417">
    <property type="entry name" value="Chromate_transp"/>
    <property type="match status" value="1"/>
</dbReference>
<evidence type="ECO:0000256" key="2">
    <source>
        <dbReference type="ARBA" id="ARBA00005262"/>
    </source>
</evidence>
<dbReference type="PANTHER" id="PTHR43663">
    <property type="entry name" value="CHROMATE TRANSPORT PROTEIN-RELATED"/>
    <property type="match status" value="1"/>
</dbReference>
<organism evidence="8 9">
    <name type="scientific">Pararhizobium capsulatum DSM 1112</name>
    <dbReference type="NCBI Taxonomy" id="1121113"/>
    <lineage>
        <taxon>Bacteria</taxon>
        <taxon>Pseudomonadati</taxon>
        <taxon>Pseudomonadota</taxon>
        <taxon>Alphaproteobacteria</taxon>
        <taxon>Hyphomicrobiales</taxon>
        <taxon>Rhizobiaceae</taxon>
        <taxon>Rhizobium/Agrobacterium group</taxon>
        <taxon>Pararhizobium</taxon>
    </lineage>
</organism>
<dbReference type="EMBL" id="JAUSVF010000003">
    <property type="protein sequence ID" value="MDQ0323045.1"/>
    <property type="molecule type" value="Genomic_DNA"/>
</dbReference>
<keyword evidence="6 7" id="KW-0472">Membrane</keyword>
<evidence type="ECO:0000313" key="9">
    <source>
        <dbReference type="Proteomes" id="UP001230207"/>
    </source>
</evidence>
<dbReference type="InterPro" id="IPR052518">
    <property type="entry name" value="CHR_Transporter"/>
</dbReference>
<protein>
    <submittedName>
        <fullName evidence="8">Chromate transporter</fullName>
    </submittedName>
</protein>
<dbReference type="InterPro" id="IPR003370">
    <property type="entry name" value="Chromate_transpt"/>
</dbReference>
<evidence type="ECO:0000256" key="5">
    <source>
        <dbReference type="ARBA" id="ARBA00022989"/>
    </source>
</evidence>
<feature type="transmembrane region" description="Helical" evidence="7">
    <location>
        <begin position="117"/>
        <end position="134"/>
    </location>
</feature>
<name>A0ABU0C036_9HYPH</name>
<evidence type="ECO:0000256" key="4">
    <source>
        <dbReference type="ARBA" id="ARBA00022692"/>
    </source>
</evidence>
<keyword evidence="3" id="KW-1003">Cell membrane</keyword>
<evidence type="ECO:0000256" key="7">
    <source>
        <dbReference type="SAM" id="Phobius"/>
    </source>
</evidence>
<keyword evidence="5 7" id="KW-1133">Transmembrane helix</keyword>
<keyword evidence="9" id="KW-1185">Reference proteome</keyword>
<sequence length="139" mass="14502">MEFHEKLALSQALPGVNVVNLTLWLGYSLRGTIGALVAVFGTILPPAVLIVTAGSFIHKAADAPLVAQFLAGVAAAALGFSINMGIRAARHALVDVASLLVFTLTVIGAFLHVPLVLIVGAMGPVSIGLAYWRLRHGKR</sequence>
<dbReference type="Proteomes" id="UP001230207">
    <property type="component" value="Unassembled WGS sequence"/>
</dbReference>
<comment type="caution">
    <text evidence="8">The sequence shown here is derived from an EMBL/GenBank/DDBJ whole genome shotgun (WGS) entry which is preliminary data.</text>
</comment>
<dbReference type="PANTHER" id="PTHR43663:SF1">
    <property type="entry name" value="CHROMATE TRANSPORTER"/>
    <property type="match status" value="1"/>
</dbReference>
<evidence type="ECO:0000256" key="3">
    <source>
        <dbReference type="ARBA" id="ARBA00022475"/>
    </source>
</evidence>